<accession>A0ABT3X0G6</accession>
<name>A0ABT3X0G6_9BACL</name>
<evidence type="ECO:0000313" key="1">
    <source>
        <dbReference type="EMBL" id="MCX7570390.1"/>
    </source>
</evidence>
<dbReference type="EMBL" id="JAPMLT010000004">
    <property type="protein sequence ID" value="MCX7570390.1"/>
    <property type="molecule type" value="Genomic_DNA"/>
</dbReference>
<sequence>MLPKELLNSYHEILNGSGSVEMTHYIAELEMYGIKNMVRFIDEVYQNYDYGDIGEIIQGIDMSHYHYLPQLSIGVAISLYSSFENCLNSVCLEYEGTLETKITLDDMKGSAVFRSVRYLQKVIGMDLTGSLWEEIQAWNVFRNCLVHNGTVIRNQSDKKKVESIGLEVDEKNGDCITFSVDDLERMATTFHEFIKLIISQWREMHGTSK</sequence>
<dbReference type="Proteomes" id="UP001208017">
    <property type="component" value="Unassembled WGS sequence"/>
</dbReference>
<evidence type="ECO:0008006" key="3">
    <source>
        <dbReference type="Google" id="ProtNLM"/>
    </source>
</evidence>
<protein>
    <recommendedName>
        <fullName evidence="3">MAE-28990/MAE-18760-like HEPN domain-containing protein</fullName>
    </recommendedName>
</protein>
<comment type="caution">
    <text evidence="1">The sequence shown here is derived from an EMBL/GenBank/DDBJ whole genome shotgun (WGS) entry which is preliminary data.</text>
</comment>
<keyword evidence="2" id="KW-1185">Reference proteome</keyword>
<reference evidence="1 2" key="1">
    <citation type="submission" date="2022-11" db="EMBL/GenBank/DDBJ databases">
        <title>Study of microbial diversity in lake waters.</title>
        <authorList>
            <person name="Zhang J."/>
        </authorList>
    </citation>
    <scope>NUCLEOTIDE SEQUENCE [LARGE SCALE GENOMIC DNA]</scope>
    <source>
        <strain evidence="1 2">DT12</strain>
    </source>
</reference>
<proteinExistence type="predicted"/>
<evidence type="ECO:0000313" key="2">
    <source>
        <dbReference type="Proteomes" id="UP001208017"/>
    </source>
</evidence>
<organism evidence="1 2">
    <name type="scientific">Tumebacillus lacus</name>
    <dbReference type="NCBI Taxonomy" id="2995335"/>
    <lineage>
        <taxon>Bacteria</taxon>
        <taxon>Bacillati</taxon>
        <taxon>Bacillota</taxon>
        <taxon>Bacilli</taxon>
        <taxon>Bacillales</taxon>
        <taxon>Alicyclobacillaceae</taxon>
        <taxon>Tumebacillus</taxon>
    </lineage>
</organism>
<dbReference type="RefSeq" id="WP_267151635.1">
    <property type="nucleotide sequence ID" value="NZ_JAPMLT010000004.1"/>
</dbReference>
<gene>
    <name evidence="1" type="ORF">OS242_10485</name>
</gene>